<reference evidence="1" key="1">
    <citation type="submission" date="2020-10" db="EMBL/GenBank/DDBJ databases">
        <title>Connecting structure to function with the recovery of over 1000 high-quality activated sludge metagenome-assembled genomes encoding full-length rRNA genes using long-read sequencing.</title>
        <authorList>
            <person name="Singleton C.M."/>
            <person name="Petriglieri F."/>
            <person name="Kristensen J.M."/>
            <person name="Kirkegaard R.H."/>
            <person name="Michaelsen T.Y."/>
            <person name="Andersen M.H."/>
            <person name="Karst S.M."/>
            <person name="Dueholm M.S."/>
            <person name="Nielsen P.H."/>
            <person name="Albertsen M."/>
        </authorList>
    </citation>
    <scope>NUCLEOTIDE SEQUENCE</scope>
    <source>
        <strain evidence="1">EsbW_18-Q3-R4-48_MAXAC.044</strain>
    </source>
</reference>
<organism evidence="1 2">
    <name type="scientific">Candidatus Propionivibrio dominans</name>
    <dbReference type="NCBI Taxonomy" id="2954373"/>
    <lineage>
        <taxon>Bacteria</taxon>
        <taxon>Pseudomonadati</taxon>
        <taxon>Pseudomonadota</taxon>
        <taxon>Betaproteobacteria</taxon>
        <taxon>Rhodocyclales</taxon>
        <taxon>Rhodocyclaceae</taxon>
        <taxon>Propionivibrio</taxon>
    </lineage>
</organism>
<dbReference type="Proteomes" id="UP000886602">
    <property type="component" value="Unassembled WGS sequence"/>
</dbReference>
<gene>
    <name evidence="1" type="ORF">IPJ48_21880</name>
</gene>
<dbReference type="InterPro" id="IPR012334">
    <property type="entry name" value="Pectin_lyas_fold"/>
</dbReference>
<protein>
    <submittedName>
        <fullName evidence="1">Uncharacterized protein</fullName>
    </submittedName>
</protein>
<accession>A0A9D7FJV0</accession>
<comment type="caution">
    <text evidence="1">The sequence shown here is derived from an EMBL/GenBank/DDBJ whole genome shotgun (WGS) entry which is preliminary data.</text>
</comment>
<dbReference type="EMBL" id="JADJNC010000067">
    <property type="protein sequence ID" value="MBK7425519.1"/>
    <property type="molecule type" value="Genomic_DNA"/>
</dbReference>
<name>A0A9D7FJV0_9RHOO</name>
<evidence type="ECO:0000313" key="2">
    <source>
        <dbReference type="Proteomes" id="UP000886602"/>
    </source>
</evidence>
<proteinExistence type="predicted"/>
<dbReference type="AlphaFoldDB" id="A0A9D7FJV0"/>
<dbReference type="Gene3D" id="2.160.20.10">
    <property type="entry name" value="Single-stranded right-handed beta-helix, Pectin lyase-like"/>
    <property type="match status" value="1"/>
</dbReference>
<sequence length="594" mass="57809">MTLTADSVTRADGLAGGSITIQSSAGTARVAGELSARGAEGKGGDIRVLGERVALESAARIDTSGFTGGGQILVGGDYQGKNPDVQNSRRVFVGDGASLTADASGKGDGGRIIVWADENTRYFGSLSARGGPQGGNGGFAEVSGKQNLQFAGKADLTAPAGAMGFLLLDPLDIIVSSNGGILPIVTDEFADFSTNILTISDTGMNAVGGNIILQAQNDIIFNSMTNFTGNSLTVAANGAVGTGSVKLNQALSTTGGSLELSGYTVTGSGGLSTAGGAVNIHVTSALAYGGAINSGGGTVTLASTGGTVSNANVNAGAGNISVTGQTGSLLRNFAAGGTVSLTGTAGSIYGNNVTAVAASLNSPSTIYSNYINAGRIDATSSGSYVDLYNLASQPLQIGSINGSTGVYLHSSAGMQQLSVGLITAPVVYLYGQNSASTLGASGAPLAVASSALRLQNLAAPAYVALSGNPTLSEFYLQGTLAGVAGTSLTGAANLSTLSLSAGAGVLNGNAVSTGGFGSGFSINVSDAGINMPTLTLPGAALTSTAGGGVTLGTSTSGSLAVSTKGPINAASLTTTGGNLSLSANNAVISTTPYA</sequence>
<evidence type="ECO:0000313" key="1">
    <source>
        <dbReference type="EMBL" id="MBK7425519.1"/>
    </source>
</evidence>